<dbReference type="PANTHER" id="PTHR10655:SF17">
    <property type="entry name" value="LYSOPHOSPHOLIPASE-LIKE PROTEIN 1"/>
    <property type="match status" value="1"/>
</dbReference>
<evidence type="ECO:0000259" key="3">
    <source>
        <dbReference type="Pfam" id="PF02230"/>
    </source>
</evidence>
<dbReference type="PANTHER" id="PTHR10655">
    <property type="entry name" value="LYSOPHOSPHOLIPASE-RELATED"/>
    <property type="match status" value="1"/>
</dbReference>
<evidence type="ECO:0000256" key="1">
    <source>
        <dbReference type="ARBA" id="ARBA00006499"/>
    </source>
</evidence>
<dbReference type="InterPro" id="IPR029058">
    <property type="entry name" value="AB_hydrolase_fold"/>
</dbReference>
<dbReference type="InterPro" id="IPR003140">
    <property type="entry name" value="PLipase/COase/thioEstase"/>
</dbReference>
<protein>
    <submittedName>
        <fullName evidence="4">Phospholipase/carboxylesterase</fullName>
    </submittedName>
</protein>
<keyword evidence="2" id="KW-0378">Hydrolase</keyword>
<feature type="domain" description="Phospholipase/carboxylesterase/thioesterase" evidence="3">
    <location>
        <begin position="19"/>
        <end position="224"/>
    </location>
</feature>
<evidence type="ECO:0000313" key="4">
    <source>
        <dbReference type="EMBL" id="SDQ26375.1"/>
    </source>
</evidence>
<comment type="similarity">
    <text evidence="1">Belongs to the AB hydrolase superfamily. AB hydrolase 2 family.</text>
</comment>
<comment type="caution">
    <text evidence="4">The sequence shown here is derived from an EMBL/GenBank/DDBJ whole genome shotgun (WGS) entry which is preliminary data.</text>
</comment>
<name>A0ABY0T5K2_9PROT</name>
<dbReference type="SUPFAM" id="SSF53474">
    <property type="entry name" value="alpha/beta-Hydrolases"/>
    <property type="match status" value="1"/>
</dbReference>
<dbReference type="EMBL" id="FNKY01000001">
    <property type="protein sequence ID" value="SDQ26375.1"/>
    <property type="molecule type" value="Genomic_DNA"/>
</dbReference>
<proteinExistence type="inferred from homology"/>
<gene>
    <name evidence="4" type="ORF">SAMN05216402_0079</name>
</gene>
<organism evidence="4 5">
    <name type="scientific">Nitrosospira multiformis</name>
    <dbReference type="NCBI Taxonomy" id="1231"/>
    <lineage>
        <taxon>Bacteria</taxon>
        <taxon>Pseudomonadati</taxon>
        <taxon>Pseudomonadota</taxon>
        <taxon>Betaproteobacteria</taxon>
        <taxon>Nitrosomonadales</taxon>
        <taxon>Nitrosomonadaceae</taxon>
        <taxon>Nitrosospira</taxon>
    </lineage>
</organism>
<keyword evidence="5" id="KW-1185">Reference proteome</keyword>
<dbReference type="Proteomes" id="UP000183471">
    <property type="component" value="Unassembled WGS sequence"/>
</dbReference>
<evidence type="ECO:0000256" key="2">
    <source>
        <dbReference type="ARBA" id="ARBA00022801"/>
    </source>
</evidence>
<dbReference type="RefSeq" id="WP_074630295.1">
    <property type="nucleotide sequence ID" value="NZ_FNKY01000001.1"/>
</dbReference>
<dbReference type="Pfam" id="PF02230">
    <property type="entry name" value="Abhydrolase_2"/>
    <property type="match status" value="1"/>
</dbReference>
<reference evidence="4 5" key="1">
    <citation type="submission" date="2016-10" db="EMBL/GenBank/DDBJ databases">
        <authorList>
            <person name="Varghese N."/>
            <person name="Submissions S."/>
        </authorList>
    </citation>
    <scope>NUCLEOTIDE SEQUENCE [LARGE SCALE GENOMIC DNA]</scope>
    <source>
        <strain evidence="4 5">Nl1</strain>
    </source>
</reference>
<accession>A0ABY0T5K2</accession>
<evidence type="ECO:0000313" key="5">
    <source>
        <dbReference type="Proteomes" id="UP000183471"/>
    </source>
</evidence>
<dbReference type="InterPro" id="IPR050565">
    <property type="entry name" value="LYPA1-2/EST-like"/>
</dbReference>
<dbReference type="Gene3D" id="3.40.50.1820">
    <property type="entry name" value="alpha/beta hydrolase"/>
    <property type="match status" value="1"/>
</dbReference>
<sequence length="228" mass="24901">MTTLSAELLPAIELETGVHPTHTILWMHGLGADGNDFVPIVDELGLPSSLHIRFLFPHAPMRPVSINRGLVMRAWHDYDVVDPHSGVREEMTSLRDSQRAIEALIDRELHRGIEPGNVVLAGFSQGGAMALHTGLRYPEELAGIMALSCYLPASQMLAAEAHRANAGISIFMAHGSADNVVPMTLAAAASRQLHESGYAMEWHEYPMAHSVCADEIADIGDWLKRILT</sequence>